<dbReference type="InterPro" id="IPR006597">
    <property type="entry name" value="Sel1-like"/>
</dbReference>
<protein>
    <recommendedName>
        <fullName evidence="5">HCP-like protein</fullName>
    </recommendedName>
</protein>
<evidence type="ECO:0000256" key="2">
    <source>
        <dbReference type="SAM" id="MobiDB-lite"/>
    </source>
</evidence>
<feature type="compositionally biased region" description="Polar residues" evidence="2">
    <location>
        <begin position="519"/>
        <end position="546"/>
    </location>
</feature>
<dbReference type="EMBL" id="CAJPDQ010000036">
    <property type="protein sequence ID" value="CAF9930758.1"/>
    <property type="molecule type" value="Genomic_DNA"/>
</dbReference>
<evidence type="ECO:0008006" key="5">
    <source>
        <dbReference type="Google" id="ProtNLM"/>
    </source>
</evidence>
<dbReference type="PANTHER" id="PTHR46430">
    <property type="entry name" value="PROTEIN SKT5-RELATED"/>
    <property type="match status" value="1"/>
</dbReference>
<dbReference type="InterPro" id="IPR011990">
    <property type="entry name" value="TPR-like_helical_dom_sf"/>
</dbReference>
<sequence>MYSNGNQLNANSPPQVSATFIPNQQDNYLMPVISPIPQRSMPEVPDQMQQNLARLELDSPSMSPLQESGGFRGGQAQDRRSTSRTRPMEQAPRVSPKASPRVSPALRPREADPVPSQSSLTSEPFFPHIKNPPPNVPARAEETERILESARRAVVTSNDPEMQFTWAQDTLAYIDVAEENNARMADAGLGRARTPDIERRLHSDAMGIINFLSNQHHPKAEFLRGTWLEFGKFGCVVDKPEAYRCFSTSARNGYARAEYRLGMQFEETGEIDRALRHYNLGVQARDAASYYRMGMMYLLGQRGHPQDAKRGLDYIRYSADNADENVPQGAYIYGMLLARELPQIVVPDQLLPRDIARAKYFLEKAAYLGLAKAQARLGAAYELQQLNCDFDPVYSLHYNQLAARQGEAEAEMAISKWFLSGYDGIFPKNEALAYEYALRAAVSGFPTAEFAMGYFNEIGIHVPSNLKEAKIWYGRAAEHGNEDAKGRITGISRSKTLSRRDHDGMALAKIKSVRGRPKISQQNLQMPQVDTYRNPSPAPSVQTTAYITDDPYKVNTSQGLQQPPFSDPRISYQTGPPSPNLQAMTSSPYNNQAQGNPLNRNTYNQQPSSTSPTAPYSSRQSSLPQGYRATSQSLSPRVPADQQTRPPPSQAAHSNNSLTPKTSYPADIGYSAPVDFAGADRRRVASGPGGLGNGPTGSRQGNVVSSRKPLPQSQGSSPVIPPQVADTPQPSAPSKPQLSTNKPAIPPKTSPAVEQPTNRPAKGPSTFAEMGIPQAKQDNDCIVM</sequence>
<feature type="compositionally biased region" description="Low complexity" evidence="2">
    <location>
        <begin position="607"/>
        <end position="618"/>
    </location>
</feature>
<organism evidence="3 4">
    <name type="scientific">Gomphillus americanus</name>
    <dbReference type="NCBI Taxonomy" id="1940652"/>
    <lineage>
        <taxon>Eukaryota</taxon>
        <taxon>Fungi</taxon>
        <taxon>Dikarya</taxon>
        <taxon>Ascomycota</taxon>
        <taxon>Pezizomycotina</taxon>
        <taxon>Lecanoromycetes</taxon>
        <taxon>OSLEUM clade</taxon>
        <taxon>Ostropomycetidae</taxon>
        <taxon>Ostropales</taxon>
        <taxon>Graphidaceae</taxon>
        <taxon>Gomphilloideae</taxon>
        <taxon>Gomphillus</taxon>
    </lineage>
</organism>
<dbReference type="AlphaFoldDB" id="A0A8H3IT12"/>
<feature type="compositionally biased region" description="Polar residues" evidence="2">
    <location>
        <begin position="651"/>
        <end position="662"/>
    </location>
</feature>
<keyword evidence="4" id="KW-1185">Reference proteome</keyword>
<dbReference type="SMART" id="SM00671">
    <property type="entry name" value="SEL1"/>
    <property type="match status" value="7"/>
</dbReference>
<feature type="compositionally biased region" description="Polar residues" evidence="2">
    <location>
        <begin position="619"/>
        <end position="635"/>
    </location>
</feature>
<evidence type="ECO:0000313" key="4">
    <source>
        <dbReference type="Proteomes" id="UP000664169"/>
    </source>
</evidence>
<accession>A0A8H3IT12</accession>
<feature type="compositionally biased region" description="Polar residues" evidence="2">
    <location>
        <begin position="554"/>
        <end position="564"/>
    </location>
</feature>
<proteinExistence type="predicted"/>
<dbReference type="Gene3D" id="1.25.40.10">
    <property type="entry name" value="Tetratricopeptide repeat domain"/>
    <property type="match status" value="2"/>
</dbReference>
<evidence type="ECO:0000256" key="1">
    <source>
        <dbReference type="ARBA" id="ARBA00022737"/>
    </source>
</evidence>
<feature type="region of interest" description="Disordered" evidence="2">
    <location>
        <begin position="681"/>
        <end position="784"/>
    </location>
</feature>
<feature type="region of interest" description="Disordered" evidence="2">
    <location>
        <begin position="60"/>
        <end position="139"/>
    </location>
</feature>
<name>A0A8H3IT12_9LECA</name>
<comment type="caution">
    <text evidence="3">The sequence shown here is derived from an EMBL/GenBank/DDBJ whole genome shotgun (WGS) entry which is preliminary data.</text>
</comment>
<dbReference type="Proteomes" id="UP000664169">
    <property type="component" value="Unassembled WGS sequence"/>
</dbReference>
<reference evidence="3" key="1">
    <citation type="submission" date="2021-03" db="EMBL/GenBank/DDBJ databases">
        <authorList>
            <person name="Tagirdzhanova G."/>
        </authorList>
    </citation>
    <scope>NUCLEOTIDE SEQUENCE</scope>
</reference>
<dbReference type="SUPFAM" id="SSF81901">
    <property type="entry name" value="HCP-like"/>
    <property type="match status" value="1"/>
</dbReference>
<dbReference type="PANTHER" id="PTHR46430:SF2">
    <property type="entry name" value="CHITIN SYNTHASE REGULATORY FACTOR 4"/>
    <property type="match status" value="1"/>
</dbReference>
<dbReference type="OrthoDB" id="4095816at2759"/>
<gene>
    <name evidence="3" type="ORF">GOMPHAMPRED_005729</name>
</gene>
<feature type="compositionally biased region" description="Polar residues" evidence="2">
    <location>
        <begin position="698"/>
        <end position="717"/>
    </location>
</feature>
<feature type="compositionally biased region" description="Polar residues" evidence="2">
    <location>
        <begin position="571"/>
        <end position="606"/>
    </location>
</feature>
<feature type="compositionally biased region" description="Polar residues" evidence="2">
    <location>
        <begin position="726"/>
        <end position="742"/>
    </location>
</feature>
<dbReference type="Pfam" id="PF08238">
    <property type="entry name" value="Sel1"/>
    <property type="match status" value="6"/>
</dbReference>
<feature type="region of interest" description="Disordered" evidence="2">
    <location>
        <begin position="512"/>
        <end position="666"/>
    </location>
</feature>
<evidence type="ECO:0000313" key="3">
    <source>
        <dbReference type="EMBL" id="CAF9930758.1"/>
    </source>
</evidence>
<keyword evidence="1" id="KW-0677">Repeat</keyword>
<dbReference type="InterPro" id="IPR051726">
    <property type="entry name" value="Chitin_Synth_Reg"/>
</dbReference>